<protein>
    <submittedName>
        <fullName evidence="6">Glycosyl transferase family 2</fullName>
    </submittedName>
</protein>
<evidence type="ECO:0000256" key="3">
    <source>
        <dbReference type="ARBA" id="ARBA00022679"/>
    </source>
</evidence>
<dbReference type="PANTHER" id="PTHR43685">
    <property type="entry name" value="GLYCOSYLTRANSFERASE"/>
    <property type="match status" value="1"/>
</dbReference>
<reference evidence="7" key="1">
    <citation type="submission" date="2016-10" db="EMBL/GenBank/DDBJ databases">
        <authorList>
            <person name="Varghese N."/>
            <person name="Submissions S."/>
        </authorList>
    </citation>
    <scope>NUCLEOTIDE SEQUENCE [LARGE SCALE GENOMIC DNA]</scope>
    <source>
        <strain evidence="7">CGMCC 1.10657</strain>
    </source>
</reference>
<evidence type="ECO:0000313" key="7">
    <source>
        <dbReference type="Proteomes" id="UP000198658"/>
    </source>
</evidence>
<dbReference type="PANTHER" id="PTHR43685:SF5">
    <property type="entry name" value="GLYCOSYLTRANSFERASE EPSE-RELATED"/>
    <property type="match status" value="1"/>
</dbReference>
<accession>A0A1H3VVC5</accession>
<dbReference type="AlphaFoldDB" id="A0A1H3VVC5"/>
<dbReference type="OrthoDB" id="9802649at2"/>
<dbReference type="STRING" id="658218.SAMN05216562_0302"/>
<comment type="similarity">
    <text evidence="1">Belongs to the glycosyltransferase 2 family.</text>
</comment>
<dbReference type="InterPro" id="IPR001173">
    <property type="entry name" value="Glyco_trans_2-like"/>
</dbReference>
<feature type="region of interest" description="Disordered" evidence="4">
    <location>
        <begin position="1196"/>
        <end position="1216"/>
    </location>
</feature>
<organism evidence="6 7">
    <name type="scientific">Microbulbifer marinus</name>
    <dbReference type="NCBI Taxonomy" id="658218"/>
    <lineage>
        <taxon>Bacteria</taxon>
        <taxon>Pseudomonadati</taxon>
        <taxon>Pseudomonadota</taxon>
        <taxon>Gammaproteobacteria</taxon>
        <taxon>Cellvibrionales</taxon>
        <taxon>Microbulbiferaceae</taxon>
        <taxon>Microbulbifer</taxon>
    </lineage>
</organism>
<dbReference type="GO" id="GO:0016757">
    <property type="term" value="F:glycosyltransferase activity"/>
    <property type="evidence" value="ECO:0007669"/>
    <property type="project" value="UniProtKB-KW"/>
</dbReference>
<evidence type="ECO:0000256" key="1">
    <source>
        <dbReference type="ARBA" id="ARBA00006739"/>
    </source>
</evidence>
<dbReference type="InterPro" id="IPR050834">
    <property type="entry name" value="Glycosyltransf_2"/>
</dbReference>
<dbReference type="InterPro" id="IPR029044">
    <property type="entry name" value="Nucleotide-diphossugar_trans"/>
</dbReference>
<evidence type="ECO:0000259" key="5">
    <source>
        <dbReference type="Pfam" id="PF00535"/>
    </source>
</evidence>
<gene>
    <name evidence="6" type="ORF">SAMN05216562_0302</name>
</gene>
<dbReference type="Gene3D" id="3.90.550.10">
    <property type="entry name" value="Spore Coat Polysaccharide Biosynthesis Protein SpsA, Chain A"/>
    <property type="match status" value="2"/>
</dbReference>
<evidence type="ECO:0000256" key="2">
    <source>
        <dbReference type="ARBA" id="ARBA00022676"/>
    </source>
</evidence>
<feature type="compositionally biased region" description="Polar residues" evidence="4">
    <location>
        <begin position="1196"/>
        <end position="1208"/>
    </location>
</feature>
<dbReference type="EMBL" id="FNQO01000001">
    <property type="protein sequence ID" value="SDZ78700.1"/>
    <property type="molecule type" value="Genomic_DNA"/>
</dbReference>
<dbReference type="SUPFAM" id="SSF53448">
    <property type="entry name" value="Nucleotide-diphospho-sugar transferases"/>
    <property type="match status" value="2"/>
</dbReference>
<keyword evidence="7" id="KW-1185">Reference proteome</keyword>
<evidence type="ECO:0000256" key="4">
    <source>
        <dbReference type="SAM" id="MobiDB-lite"/>
    </source>
</evidence>
<feature type="domain" description="Glycosyltransferase 2-like" evidence="5">
    <location>
        <begin position="946"/>
        <end position="1100"/>
    </location>
</feature>
<evidence type="ECO:0000313" key="6">
    <source>
        <dbReference type="EMBL" id="SDZ78700.1"/>
    </source>
</evidence>
<keyword evidence="3 6" id="KW-0808">Transferase</keyword>
<keyword evidence="2" id="KW-0328">Glycosyltransferase</keyword>
<dbReference type="CDD" id="cd00761">
    <property type="entry name" value="Glyco_tranf_GTA_type"/>
    <property type="match status" value="2"/>
</dbReference>
<dbReference type="Pfam" id="PF00535">
    <property type="entry name" value="Glycos_transf_2"/>
    <property type="match status" value="2"/>
</dbReference>
<feature type="domain" description="Glycosyltransferase 2-like" evidence="5">
    <location>
        <begin position="411"/>
        <end position="547"/>
    </location>
</feature>
<name>A0A1H3VVC5_9GAMM</name>
<proteinExistence type="inferred from homology"/>
<sequence>MIKLANSAFAKGDYQKSVKLYRKLLSDQVVLNPVFENSIQYLIDVCEERLKGQVIGFQAHPEDIKALEMQSFIFQDSFAVDTVSESREAFPPSIYDQGCLFLGSSDFEVGDALKRKIFDELIVSPFEKAGGSSINTSLFLFSKYDEIVFVLGQFTPNFITAVGKFLAYLPHFDATITEENGAYKIRVAMSRNEFLELGALLPLSAVNNSELLLLFIEWHMRGNSADHIGSPNHCPFSKILLEVLSATDLDESRKEFYRLLLSDSYLGRSLITTEQSICYGMVGVLDPENLYELGLISTGEISAENSSSGLHDTIQFISDEFLAASGLQLSELKRRDRKSKFFSINDLEKVGASSGYLLETIPVNLRTQKTAKNGLKVGIPPIPITSLCFSKESSFENDATSAGSSLGMSISVLMSSYNSKRSLWYSIFSLANQSHRPDEILVCDDNSSDDSLVEIEQLAQLYPGLNIRILSNLKNYGTYVSRNKMILETNCDLIAINDSDDFSSRNRFKLQLGDIARTGASLVLPQHYRFSSAGFPLGMEQRDSTQRRYKYRRPGVMSILYRRELHNMLGYYASERKGADSDWIERVSTLDGAIESSRSNTMFTIIEFDPERRHNLTGDIFSFGDSVLSYTFNETEERKRIKERMTARRLMNSDVGLRPHFLPTPTRRVIGNMATIPSRISGLKEVLESILPQVDELFLFLNNFEKDFDFESAVPLCHELRSKLLVRTCSEIGDRRDHIKFYEVCSYGSDTYYACFDDDLIYPSNYVDRLYFRSQCYSDSAILCVHGYEMWDNLVNFTEDSARRSRYFHFSESLSSDALVDIPGTGTLFTPAELIDTDFPDPPFGFIDLKVADYALEKDIPVVSVARDRNWIKELRYAESLYSEAKSGSNPAQAFAVYLSKKYEGVNRRSFKRNEVGGSPLSQLYSGLSISFSGSNVNHNPRQAFVISGYNCPTEAKRNVQSIFETLKTVENDNFELVFVIDGACQKTFNVVTEECKKLLSRWRYQIKLNAERYGPAISRYEGLRVLNRVPGDKFVIFLDLDDVVTTSMGRYFQLMAESNSKDTFYCGGWYFSNTTKAPWPSPNIEREAIDAESVFSMPFNLGHARACWVHDNLQLQSHEFQVGPVPVQYCSDVSFFSVLYKRLKLQRVERSFSKLYGYNYMLQQGTQKEFSSRKPPMAWYLLAKHWLSMNNSYEEKNSPGNETNCSAASAVGMTG</sequence>
<dbReference type="Proteomes" id="UP000198658">
    <property type="component" value="Unassembled WGS sequence"/>
</dbReference>